<name>A0A084QH06_STAC4</name>
<feature type="compositionally biased region" description="Polar residues" evidence="1">
    <location>
        <begin position="1149"/>
        <end position="1166"/>
    </location>
</feature>
<feature type="compositionally biased region" description="Polar residues" evidence="1">
    <location>
        <begin position="664"/>
        <end position="680"/>
    </location>
</feature>
<feature type="compositionally biased region" description="Basic and acidic residues" evidence="1">
    <location>
        <begin position="1041"/>
        <end position="1076"/>
    </location>
</feature>
<keyword evidence="4" id="KW-1185">Reference proteome</keyword>
<dbReference type="STRING" id="1283841.A0A084QH06"/>
<feature type="domain" description="SAC3/GANP/THP3 conserved" evidence="2">
    <location>
        <begin position="237"/>
        <end position="550"/>
    </location>
</feature>
<feature type="compositionally biased region" description="Polar residues" evidence="1">
    <location>
        <begin position="841"/>
        <end position="853"/>
    </location>
</feature>
<gene>
    <name evidence="3" type="ORF">S40285_04901</name>
</gene>
<feature type="compositionally biased region" description="Low complexity" evidence="1">
    <location>
        <begin position="806"/>
        <end position="840"/>
    </location>
</feature>
<feature type="region of interest" description="Disordered" evidence="1">
    <location>
        <begin position="1121"/>
        <end position="1191"/>
    </location>
</feature>
<feature type="region of interest" description="Disordered" evidence="1">
    <location>
        <begin position="1"/>
        <end position="158"/>
    </location>
</feature>
<feature type="region of interest" description="Disordered" evidence="1">
    <location>
        <begin position="1034"/>
        <end position="1098"/>
    </location>
</feature>
<evidence type="ECO:0000313" key="4">
    <source>
        <dbReference type="Proteomes" id="UP000028524"/>
    </source>
</evidence>
<feature type="compositionally biased region" description="Polar residues" evidence="1">
    <location>
        <begin position="1209"/>
        <end position="1242"/>
    </location>
</feature>
<reference evidence="3 4" key="1">
    <citation type="journal article" date="2014" name="BMC Genomics">
        <title>Comparative genome sequencing reveals chemotype-specific gene clusters in the toxigenic black mold Stachybotrys.</title>
        <authorList>
            <person name="Semeiks J."/>
            <person name="Borek D."/>
            <person name="Otwinowski Z."/>
            <person name="Grishin N.V."/>
        </authorList>
    </citation>
    <scope>NUCLEOTIDE SEQUENCE [LARGE SCALE GENOMIC DNA]</scope>
    <source>
        <strain evidence="3 4">IBT 40285</strain>
    </source>
</reference>
<dbReference type="PANTHER" id="PTHR12436">
    <property type="entry name" value="80 KDA MCM3-ASSOCIATED PROTEIN"/>
    <property type="match status" value="1"/>
</dbReference>
<dbReference type="EMBL" id="KL660751">
    <property type="protein sequence ID" value="KFA63241.1"/>
    <property type="molecule type" value="Genomic_DNA"/>
</dbReference>
<proteinExistence type="predicted"/>
<feature type="compositionally biased region" description="Polar residues" evidence="1">
    <location>
        <begin position="622"/>
        <end position="646"/>
    </location>
</feature>
<dbReference type="InterPro" id="IPR045107">
    <property type="entry name" value="SAC3/GANP/THP3"/>
</dbReference>
<dbReference type="InParanoid" id="A0A084QH06"/>
<feature type="compositionally biased region" description="Low complexity" evidence="1">
    <location>
        <begin position="1"/>
        <end position="18"/>
    </location>
</feature>
<feature type="compositionally biased region" description="Low complexity" evidence="1">
    <location>
        <begin position="682"/>
        <end position="695"/>
    </location>
</feature>
<dbReference type="GO" id="GO:0070390">
    <property type="term" value="C:transcription export complex 2"/>
    <property type="evidence" value="ECO:0007669"/>
    <property type="project" value="TreeGrafter"/>
</dbReference>
<feature type="compositionally biased region" description="Polar residues" evidence="1">
    <location>
        <begin position="1126"/>
        <end position="1141"/>
    </location>
</feature>
<accession>A0A084QH06</accession>
<dbReference type="GO" id="GO:0005737">
    <property type="term" value="C:cytoplasm"/>
    <property type="evidence" value="ECO:0007669"/>
    <property type="project" value="TreeGrafter"/>
</dbReference>
<dbReference type="OrthoDB" id="264795at2759"/>
<feature type="compositionally biased region" description="Polar residues" evidence="1">
    <location>
        <begin position="1316"/>
        <end position="1325"/>
    </location>
</feature>
<feature type="region of interest" description="Disordered" evidence="1">
    <location>
        <begin position="1306"/>
        <end position="1325"/>
    </location>
</feature>
<feature type="region of interest" description="Disordered" evidence="1">
    <location>
        <begin position="1208"/>
        <end position="1284"/>
    </location>
</feature>
<feature type="region of interest" description="Disordered" evidence="1">
    <location>
        <begin position="744"/>
        <end position="913"/>
    </location>
</feature>
<feature type="compositionally biased region" description="Low complexity" evidence="1">
    <location>
        <begin position="120"/>
        <end position="129"/>
    </location>
</feature>
<dbReference type="PANTHER" id="PTHR12436:SF3">
    <property type="entry name" value="GERMINAL-CENTER ASSOCIATED NUCLEAR PROTEIN"/>
    <property type="match status" value="1"/>
</dbReference>
<dbReference type="InterPro" id="IPR005062">
    <property type="entry name" value="SAC3/GANP/THP3_conserved"/>
</dbReference>
<feature type="compositionally biased region" description="Polar residues" evidence="1">
    <location>
        <begin position="36"/>
        <end position="56"/>
    </location>
</feature>
<dbReference type="Pfam" id="PF03399">
    <property type="entry name" value="SAC3_GANP"/>
    <property type="match status" value="1"/>
</dbReference>
<dbReference type="OMA" id="QKWPREL"/>
<dbReference type="Gene3D" id="1.25.40.990">
    <property type="match status" value="1"/>
</dbReference>
<dbReference type="HOGENOM" id="CLU_001323_1_0_1"/>
<protein>
    <recommendedName>
        <fullName evidence="2">SAC3/GANP/THP3 conserved domain-containing protein</fullName>
    </recommendedName>
</protein>
<sequence length="1325" mass="145412">MSATVVASSSSSMFSPFSQTATSSKPAVNPFAPKPTASTPISNPFASDGANSASENKSQKRKVRFSHGSDSEGKRKFNNPFASNDENESDDGRNKTRRADGKKSNGAQVKVNGLDALKKNQNQNAQRANGFGLAAAKPNTNRPNATDGGIGEIPRSNDPHARKVYEQLRKDGVHPPSWPSQPGNPKNKAEMAKFREKYEAYRDKVRASLTKAGLIDDPEQRKSLQDAIDFKGICEDMCPEFEKITRITELDVVQPEKDPRTTFANTAHMVKKLARSAAGQEAPLPMDVRSVATLRHTLDYLIDDLLQDDGNLPAIHGFLWDRTRAIRRDFTFFSSLTPEELKDQVYVLENIARFHVTALHLLSQDGMAPEDFVEQQELEQLGKALLSLRDVYDDCAAQGIKCENEAEFRAYYLVFHAHDPNIMEIVQRQWSPHLWRDSDEIRTAVSLVEAMQNTHDFHGPLKDAPSLAAAQSSHGFFRIMKDPSVSYTMACFAECHLPHLRRTILRTVKRALARPKEPTKDVTAAVLNRFLQFDSVEEAIRFAELHDLQFVPDEEDPSDPSRQYLILNNRQPLPHHRLQHQFSYNLVEKKRGTRSLPDLIHETVFVDPTASTKPPTEESLFVAQSQDEPPPKTTSNAFGVSTPSPFSSASNTGGSATAGSQASPFGSVSGSAFGTKQTKPSPGANPFAPAAEAQQPTPPTNPFASLKPTTTPSFAGFGNTAPTLKADAPSMKKIEGPITAFASSTNQATPSAGHFSAPSDNSSEQATPTLGQLLGNTASGKTHQPLGGLLPEATPAETRKAPEPPSTSQPTPSFAFPAPKFPSNGAGSTLATSSAALNTTFPPASSGVQEKATSPSPAPSSNPFINHIPPTPGNPPSANLPSPFTENTTIPAPSTSSVPPPKTLISPIGQAPPQPAPPIVKQAPPRDVFGDFTKWFVTGDDGMLEHFQDFLLHQIVGGVFEKFQAEQQALRIKEEEERNRREADEFRRYNLSLKFFYLWRQNAREKRLKTLRRSGREQFRAFHEARRTAQQEAAKAAATQAERERARLARLNRPQELKSMLDHPKPKSTREQHQADPNRQSEAFRPARSKRLMNSAQAEQSLLDSRVLAGVSNEREAVARIVGKGSRSTSQSPSLTRSTADSAAREGAKTQSLREQFLGSNSSSFRRSLPPMASRATEPSGQNGSTSRASFRWRMKAMGIPQVTDDIARQTSPASESPHQHRASTAQFTPKHGLSSSFSGYQTDFHRLNNEPSPVHKRKRPTNDDGGATQASDESASKSKRLIGDAQETIRELKALRMELEQDAAWFRSQNERFQSETPSRAVTP</sequence>
<feature type="region of interest" description="Disordered" evidence="1">
    <location>
        <begin position="607"/>
        <end position="722"/>
    </location>
</feature>
<dbReference type="Proteomes" id="UP000028524">
    <property type="component" value="Unassembled WGS sequence"/>
</dbReference>
<evidence type="ECO:0000313" key="3">
    <source>
        <dbReference type="EMBL" id="KFA63241.1"/>
    </source>
</evidence>
<feature type="compositionally biased region" description="Basic and acidic residues" evidence="1">
    <location>
        <begin position="90"/>
        <end position="103"/>
    </location>
</feature>
<evidence type="ECO:0000256" key="1">
    <source>
        <dbReference type="SAM" id="MobiDB-lite"/>
    </source>
</evidence>
<feature type="compositionally biased region" description="Low complexity" evidence="1">
    <location>
        <begin position="647"/>
        <end position="663"/>
    </location>
</feature>
<feature type="compositionally biased region" description="Polar residues" evidence="1">
    <location>
        <begin position="1177"/>
        <end position="1189"/>
    </location>
</feature>
<evidence type="ECO:0000259" key="2">
    <source>
        <dbReference type="Pfam" id="PF03399"/>
    </source>
</evidence>
<feature type="compositionally biased region" description="Polar residues" evidence="1">
    <location>
        <begin position="758"/>
        <end position="782"/>
    </location>
</feature>
<dbReference type="GO" id="GO:0006406">
    <property type="term" value="P:mRNA export from nucleus"/>
    <property type="evidence" value="ECO:0007669"/>
    <property type="project" value="TreeGrafter"/>
</dbReference>
<feature type="compositionally biased region" description="Polar residues" evidence="1">
    <location>
        <begin position="876"/>
        <end position="897"/>
    </location>
</feature>
<organism evidence="3 4">
    <name type="scientific">Stachybotrys chlorohalonatus (strain IBT 40285)</name>
    <dbReference type="NCBI Taxonomy" id="1283841"/>
    <lineage>
        <taxon>Eukaryota</taxon>
        <taxon>Fungi</taxon>
        <taxon>Dikarya</taxon>
        <taxon>Ascomycota</taxon>
        <taxon>Pezizomycotina</taxon>
        <taxon>Sordariomycetes</taxon>
        <taxon>Hypocreomycetidae</taxon>
        <taxon>Hypocreales</taxon>
        <taxon>Stachybotryaceae</taxon>
        <taxon>Stachybotrys</taxon>
    </lineage>
</organism>